<dbReference type="InterPro" id="IPR001024">
    <property type="entry name" value="PLAT/LH2_dom"/>
</dbReference>
<organism evidence="10 11">
    <name type="scientific">Aldrovandia affinis</name>
    <dbReference type="NCBI Taxonomy" id="143900"/>
    <lineage>
        <taxon>Eukaryota</taxon>
        <taxon>Metazoa</taxon>
        <taxon>Chordata</taxon>
        <taxon>Craniata</taxon>
        <taxon>Vertebrata</taxon>
        <taxon>Euteleostomi</taxon>
        <taxon>Actinopterygii</taxon>
        <taxon>Neopterygii</taxon>
        <taxon>Teleostei</taxon>
        <taxon>Notacanthiformes</taxon>
        <taxon>Halosauridae</taxon>
        <taxon>Aldrovandia</taxon>
    </lineage>
</organism>
<feature type="compositionally biased region" description="Basic and acidic residues" evidence="7">
    <location>
        <begin position="851"/>
        <end position="864"/>
    </location>
</feature>
<feature type="compositionally biased region" description="Polar residues" evidence="7">
    <location>
        <begin position="867"/>
        <end position="876"/>
    </location>
</feature>
<keyword evidence="5" id="KW-0966">Cell projection</keyword>
<name>A0AAD7WXI5_9TELE</name>
<dbReference type="CDD" id="cd17145">
    <property type="entry name" value="DCX1_RP1"/>
    <property type="match status" value="1"/>
</dbReference>
<feature type="compositionally biased region" description="Acidic residues" evidence="7">
    <location>
        <begin position="579"/>
        <end position="599"/>
    </location>
</feature>
<feature type="compositionally biased region" description="Acidic residues" evidence="7">
    <location>
        <begin position="425"/>
        <end position="437"/>
    </location>
</feature>
<sequence>MSDTAPQKSQQDQSSGSGHTMASRHPPIASKRVCFYKSGDPQFSGLRLVINSRTFKTFDALLDSLSKKVPLPFGVRNITTPSGVHAVRSLEELQDGKSYICSDRKKVKPINLEVASKKLPPWHGARPFSGRRRAIQLARRNRAAKRGNSARMWTPKRLVVFKNGDPGIKHTIMLQKKTTQTFESLLDYMSETMRFPVVKLHTPDGRRIHNSIAGSLNDLPSNPTGSVEMDPNATLGSVEADTCTCVGDLGEAHHLMPPDDDIEKSFRVNQDGSMTVEMKVRLTIKQEETIHWSTTLKRSSVANQLEAACIPQSELDGHSPEFNVVPSEGVDGADVDGHEYKEENNIPNNENGYVCEEEKDESSHAEAEVQEQDSCIEQQASHEGEEVSQDDEQGSCVEEQGNNKERQESNEEEQDSCVDEQASYEVEEASSVDEQDTNTEHQFSHGEEQASNVECQTSYAKKTYSYEEGKSCYEEEQDCCERKSANGAEKKENNKNQFSHDEAQDSYVEGQRDFIDKQSTYEEEQGCCVAEQARSVEEQGDNTRCHCRQEEAHASHEGIKSSYEEVQNCSEKEQGSCLEEQENNEENQSDYEEEQESYVEDNGHYLDEQSSYREEHNSHVIKQTSYEEKESRYEEDQANYVEEQESLTEEHPTYEEKQSSCEDKQDSYGEEQATYDEEQESHVEEKLSICERQRLSYIAQQATYASNAEEKSSFEPYGQRTVPAESGVDGINKASPPSRTMEEFTRETSQMRTGSLSELHSVAEEAEKEEESEERIYNSVSQSVKTLEDLANSLRSAALNSSLAFSYDSKGSLKKESEGMRVKSIRDMFLARSNMDLQHGHKRLPSPHASELSDYRPEMSDSKGHRSQVSLNTSTESGEDDPGRQSIVKGYVRKTIERLYGRNDAAGKRPPSASKTKRKQSPSRNRVGTLTSFHEARSKVTTDLSYFNATSLYDTYNEPMQCIAMNAREDTREGVPIDKGNWLLKENHLIRKSLPEHSTMYGNADTTSVETGQENTSDDAPYSHFGSNNPLLAVVTSPDLKDPPVPKCTYFNLPHGSDSDPFQDDLTIKTKGSNKVDPAEKIKDPLVSLTPEKNGSLPSFAPIEFKLPDNKVHPQSEEPVVVNQPTRAQGGIARMPLRKAVYQVHVVTGDLWNAGTEANVYITVYGENGDTGSRQLLKSNKIKTFNKGQCEVVYGGDNTSSSSIQTIALIQRQSWGEPPLSSGEGWNVSVLMGNARTGMEVSLWVYETEGTTGPIHQCKNSSDTPFLPDQEDQFHGAYITRCVCTLC</sequence>
<feature type="domain" description="PLAT" evidence="8">
    <location>
        <begin position="1140"/>
        <end position="1259"/>
    </location>
</feature>
<feature type="region of interest" description="Disordered" evidence="7">
    <location>
        <begin position="837"/>
        <end position="887"/>
    </location>
</feature>
<dbReference type="Pfam" id="PF01477">
    <property type="entry name" value="PLAT"/>
    <property type="match status" value="1"/>
</dbReference>
<keyword evidence="3" id="KW-0963">Cytoplasm</keyword>
<evidence type="ECO:0000313" key="10">
    <source>
        <dbReference type="EMBL" id="KAJ8413291.1"/>
    </source>
</evidence>
<evidence type="ECO:0000259" key="9">
    <source>
        <dbReference type="PROSITE" id="PS50309"/>
    </source>
</evidence>
<accession>A0AAD7WXI5</accession>
<dbReference type="PANTHER" id="PTHR23005">
    <property type="entry name" value="RETINITIS PIGMENTOSA 1 PROTEIN"/>
    <property type="match status" value="1"/>
</dbReference>
<dbReference type="SUPFAM" id="SSF49723">
    <property type="entry name" value="Lipase/lipooxygenase domain (PLAT/LH2 domain)"/>
    <property type="match status" value="1"/>
</dbReference>
<feature type="region of interest" description="Disordered" evidence="7">
    <location>
        <begin position="899"/>
        <end position="929"/>
    </location>
</feature>
<dbReference type="Gene3D" id="2.40.180.10">
    <property type="entry name" value="Catalase core domain"/>
    <property type="match status" value="1"/>
</dbReference>
<feature type="domain" description="Doublecortin" evidence="9">
    <location>
        <begin position="156"/>
        <end position="210"/>
    </location>
</feature>
<dbReference type="Pfam" id="PF03607">
    <property type="entry name" value="DCX"/>
    <property type="match status" value="2"/>
</dbReference>
<dbReference type="EMBL" id="JAINUG010000016">
    <property type="protein sequence ID" value="KAJ8413291.1"/>
    <property type="molecule type" value="Genomic_DNA"/>
</dbReference>
<dbReference type="GO" id="GO:0060041">
    <property type="term" value="P:retina development in camera-type eye"/>
    <property type="evidence" value="ECO:0007669"/>
    <property type="project" value="TreeGrafter"/>
</dbReference>
<comment type="caution">
    <text evidence="10">The sequence shown here is derived from an EMBL/GenBank/DDBJ whole genome shotgun (WGS) entry which is preliminary data.</text>
</comment>
<evidence type="ECO:0000256" key="3">
    <source>
        <dbReference type="ARBA" id="ARBA00022490"/>
    </source>
</evidence>
<gene>
    <name evidence="10" type="ORF">AAFF_G00092870</name>
</gene>
<comment type="subcellular location">
    <subcellularLocation>
        <location evidence="1">Cell projection</location>
    </subcellularLocation>
    <subcellularLocation>
        <location evidence="2">Cytoplasm</location>
    </subcellularLocation>
</comment>
<dbReference type="GO" id="GO:0035556">
    <property type="term" value="P:intracellular signal transduction"/>
    <property type="evidence" value="ECO:0007669"/>
    <property type="project" value="InterPro"/>
</dbReference>
<dbReference type="InterPro" id="IPR003533">
    <property type="entry name" value="Doublecortin_dom"/>
</dbReference>
<dbReference type="SMART" id="SM00537">
    <property type="entry name" value="DCX"/>
    <property type="match status" value="2"/>
</dbReference>
<feature type="compositionally biased region" description="Low complexity" evidence="7">
    <location>
        <begin position="7"/>
        <end position="18"/>
    </location>
</feature>
<feature type="compositionally biased region" description="Acidic residues" evidence="7">
    <location>
        <begin position="764"/>
        <end position="773"/>
    </location>
</feature>
<feature type="compositionally biased region" description="Basic and acidic residues" evidence="7">
    <location>
        <begin position="486"/>
        <end position="503"/>
    </location>
</feature>
<evidence type="ECO:0000256" key="6">
    <source>
        <dbReference type="PROSITE-ProRule" id="PRU00152"/>
    </source>
</evidence>
<keyword evidence="4" id="KW-0677">Repeat</keyword>
<feature type="region of interest" description="Disordered" evidence="7">
    <location>
        <begin position="550"/>
        <end position="685"/>
    </location>
</feature>
<evidence type="ECO:0000256" key="4">
    <source>
        <dbReference type="ARBA" id="ARBA00022737"/>
    </source>
</evidence>
<feature type="compositionally biased region" description="Basic and acidic residues" evidence="7">
    <location>
        <begin position="438"/>
        <end position="448"/>
    </location>
</feature>
<dbReference type="GO" id="GO:0043005">
    <property type="term" value="C:neuron projection"/>
    <property type="evidence" value="ECO:0007669"/>
    <property type="project" value="UniProtKB-ARBA"/>
</dbReference>
<dbReference type="GO" id="GO:0042461">
    <property type="term" value="P:photoreceptor cell development"/>
    <property type="evidence" value="ECO:0007669"/>
    <property type="project" value="TreeGrafter"/>
</dbReference>
<dbReference type="PROSITE" id="PS50309">
    <property type="entry name" value="DC"/>
    <property type="match status" value="2"/>
</dbReference>
<evidence type="ECO:0000256" key="1">
    <source>
        <dbReference type="ARBA" id="ARBA00004316"/>
    </source>
</evidence>
<dbReference type="GO" id="GO:0035082">
    <property type="term" value="P:axoneme assembly"/>
    <property type="evidence" value="ECO:0007669"/>
    <property type="project" value="TreeGrafter"/>
</dbReference>
<feature type="region of interest" description="Disordered" evidence="7">
    <location>
        <begin position="1"/>
        <end position="25"/>
    </location>
</feature>
<evidence type="ECO:0008006" key="12">
    <source>
        <dbReference type="Google" id="ProtNLM"/>
    </source>
</evidence>
<feature type="region of interest" description="Disordered" evidence="7">
    <location>
        <begin position="312"/>
        <end position="455"/>
    </location>
</feature>
<dbReference type="PROSITE" id="PS50095">
    <property type="entry name" value="PLAT"/>
    <property type="match status" value="1"/>
</dbReference>
<feature type="compositionally biased region" description="Basic and acidic residues" evidence="7">
    <location>
        <begin position="625"/>
        <end position="635"/>
    </location>
</feature>
<dbReference type="PANTHER" id="PTHR23005:SF4">
    <property type="entry name" value="OXYGEN-REGULATED PROTEIN 1"/>
    <property type="match status" value="1"/>
</dbReference>
<feature type="compositionally biased region" description="Basic and acidic residues" evidence="7">
    <location>
        <begin position="335"/>
        <end position="344"/>
    </location>
</feature>
<evidence type="ECO:0000256" key="5">
    <source>
        <dbReference type="ARBA" id="ARBA00023273"/>
    </source>
</evidence>
<dbReference type="InterPro" id="IPR036392">
    <property type="entry name" value="PLAT/LH2_dom_sf"/>
</dbReference>
<evidence type="ECO:0000259" key="8">
    <source>
        <dbReference type="PROSITE" id="PS50095"/>
    </source>
</evidence>
<feature type="region of interest" description="Disordered" evidence="7">
    <location>
        <begin position="486"/>
        <end position="511"/>
    </location>
</feature>
<evidence type="ECO:0000313" key="11">
    <source>
        <dbReference type="Proteomes" id="UP001221898"/>
    </source>
</evidence>
<dbReference type="Gene3D" id="3.10.20.230">
    <property type="entry name" value="Doublecortin domain"/>
    <property type="match status" value="2"/>
</dbReference>
<feature type="compositionally biased region" description="Basic and acidic residues" evidence="7">
    <location>
        <begin position="550"/>
        <end position="563"/>
    </location>
</feature>
<feature type="compositionally biased region" description="Basic and acidic residues" evidence="7">
    <location>
        <begin position="601"/>
        <end position="618"/>
    </location>
</feature>
<protein>
    <recommendedName>
        <fullName evidence="12">Oxygen-regulated protein 1</fullName>
    </recommendedName>
</protein>
<feature type="compositionally biased region" description="Basic and acidic residues" evidence="7">
    <location>
        <begin position="648"/>
        <end position="667"/>
    </location>
</feature>
<dbReference type="Proteomes" id="UP001221898">
    <property type="component" value="Unassembled WGS sequence"/>
</dbReference>
<evidence type="ECO:0000256" key="2">
    <source>
        <dbReference type="ARBA" id="ARBA00004496"/>
    </source>
</evidence>
<comment type="caution">
    <text evidence="6">Lacks conserved residue(s) required for the propagation of feature annotation.</text>
</comment>
<dbReference type="InterPro" id="IPR036572">
    <property type="entry name" value="Doublecortin_dom_sf"/>
</dbReference>
<evidence type="ECO:0000256" key="7">
    <source>
        <dbReference type="SAM" id="MobiDB-lite"/>
    </source>
</evidence>
<reference evidence="10" key="1">
    <citation type="journal article" date="2023" name="Science">
        <title>Genome structures resolve the early diversification of teleost fishes.</title>
        <authorList>
            <person name="Parey E."/>
            <person name="Louis A."/>
            <person name="Montfort J."/>
            <person name="Bouchez O."/>
            <person name="Roques C."/>
            <person name="Iampietro C."/>
            <person name="Lluch J."/>
            <person name="Castinel A."/>
            <person name="Donnadieu C."/>
            <person name="Desvignes T."/>
            <person name="Floi Bucao C."/>
            <person name="Jouanno E."/>
            <person name="Wen M."/>
            <person name="Mejri S."/>
            <person name="Dirks R."/>
            <person name="Jansen H."/>
            <person name="Henkel C."/>
            <person name="Chen W.J."/>
            <person name="Zahm M."/>
            <person name="Cabau C."/>
            <person name="Klopp C."/>
            <person name="Thompson A.W."/>
            <person name="Robinson-Rechavi M."/>
            <person name="Braasch I."/>
            <person name="Lecointre G."/>
            <person name="Bobe J."/>
            <person name="Postlethwait J.H."/>
            <person name="Berthelot C."/>
            <person name="Roest Crollius H."/>
            <person name="Guiguen Y."/>
        </authorList>
    </citation>
    <scope>NUCLEOTIDE SEQUENCE</scope>
    <source>
        <strain evidence="10">NC1722</strain>
    </source>
</reference>
<feature type="compositionally biased region" description="Polar residues" evidence="7">
    <location>
        <begin position="747"/>
        <end position="758"/>
    </location>
</feature>
<feature type="region of interest" description="Disordered" evidence="7">
    <location>
        <begin position="706"/>
        <end position="778"/>
    </location>
</feature>
<keyword evidence="11" id="KW-1185">Reference proteome</keyword>
<proteinExistence type="predicted"/>
<dbReference type="FunFam" id="3.10.20.230:FF:000006">
    <property type="entry name" value="Oxygen-regulated protein 1"/>
    <property type="match status" value="1"/>
</dbReference>
<dbReference type="GO" id="GO:0005930">
    <property type="term" value="C:axoneme"/>
    <property type="evidence" value="ECO:0007669"/>
    <property type="project" value="TreeGrafter"/>
</dbReference>
<feature type="domain" description="Doublecortin" evidence="9">
    <location>
        <begin position="31"/>
        <end position="113"/>
    </location>
</feature>
<dbReference type="SUPFAM" id="SSF89837">
    <property type="entry name" value="Doublecortin (DC)"/>
    <property type="match status" value="2"/>
</dbReference>